<proteinExistence type="predicted"/>
<protein>
    <submittedName>
        <fullName evidence="1">Uncharacterized protein</fullName>
    </submittedName>
</protein>
<organism evidence="1 2">
    <name type="scientific">Mycobacteroides abscessus MAB_030201_1075</name>
    <dbReference type="NCBI Taxonomy" id="1335410"/>
    <lineage>
        <taxon>Bacteria</taxon>
        <taxon>Bacillati</taxon>
        <taxon>Actinomycetota</taxon>
        <taxon>Actinomycetes</taxon>
        <taxon>Mycobacteriales</taxon>
        <taxon>Mycobacteriaceae</taxon>
        <taxon>Mycobacteroides</taxon>
        <taxon>Mycobacteroides abscessus</taxon>
    </lineage>
</organism>
<evidence type="ECO:0000313" key="1">
    <source>
        <dbReference type="EMBL" id="ETZ89962.1"/>
    </source>
</evidence>
<dbReference type="Proteomes" id="UP000019854">
    <property type="component" value="Unassembled WGS sequence"/>
</dbReference>
<accession>A0A829PSD3</accession>
<gene>
    <name evidence="1" type="ORF">L829_3540</name>
</gene>
<sequence length="41" mass="4465">MERDQHGTYSVCVLLVGHPCAPAEIRVCRTPTGDQVTIVPD</sequence>
<dbReference type="AlphaFoldDB" id="A0A829PSD3"/>
<name>A0A829PSD3_9MYCO</name>
<comment type="caution">
    <text evidence="1">The sequence shown here is derived from an EMBL/GenBank/DDBJ whole genome shotgun (WGS) entry which is preliminary data.</text>
</comment>
<evidence type="ECO:0000313" key="2">
    <source>
        <dbReference type="Proteomes" id="UP000019854"/>
    </source>
</evidence>
<reference evidence="1 2" key="1">
    <citation type="submission" date="2014-01" db="EMBL/GenBank/DDBJ databases">
        <authorList>
            <person name="Zelazny A."/>
            <person name="Olivier K."/>
            <person name="Sampaio E.P."/>
            <person name="Holland S.M."/>
            <person name="Tallon L.J."/>
            <person name="Sadzewicz L.K."/>
            <person name="Sengamalay N."/>
            <person name="Fraser C.M."/>
            <person name="Hine E."/>
            <person name="Shefchek K.A."/>
            <person name="Das S.P."/>
            <person name="Shallom S.J."/>
            <person name="Agrawal S."/>
            <person name="Tettelin H."/>
        </authorList>
    </citation>
    <scope>NUCLEOTIDE SEQUENCE [LARGE SCALE GENOMIC DNA]</scope>
    <source>
        <strain evidence="1 2">MAB_030201_1075</strain>
    </source>
</reference>
<dbReference type="EMBL" id="JAOX01000001">
    <property type="protein sequence ID" value="ETZ89962.1"/>
    <property type="molecule type" value="Genomic_DNA"/>
</dbReference>